<evidence type="ECO:0000259" key="17">
    <source>
        <dbReference type="Pfam" id="PF01467"/>
    </source>
</evidence>
<keyword evidence="4 15" id="KW-0808">Transferase</keyword>
<comment type="pathway">
    <text evidence="15">Nucleotide-sugar biosynthesis; ADP-L-glycero-beta-D-manno-heptose biosynthesis; ADP-L-glycero-beta-D-manno-heptose from D-glycero-beta-D-manno-heptose 7-phosphate: step 1/4.</text>
</comment>
<dbReference type="KEGG" id="ccah:DWG20_06060"/>
<dbReference type="InterPro" id="IPR014729">
    <property type="entry name" value="Rossmann-like_a/b/a_fold"/>
</dbReference>
<dbReference type="NCBIfam" id="TIGR00125">
    <property type="entry name" value="cyt_tran_rel"/>
    <property type="match status" value="1"/>
</dbReference>
<reference evidence="18 19" key="1">
    <citation type="submission" date="2018-07" db="EMBL/GenBank/DDBJ databases">
        <title>Crenobacter cavernae sp. nov., isolated from a karst cave.</title>
        <authorList>
            <person name="Zhu H."/>
        </authorList>
    </citation>
    <scope>NUCLEOTIDE SEQUENCE [LARGE SCALE GENOMIC DNA]</scope>
    <source>
        <strain evidence="18 19">K1W11S-77</strain>
    </source>
</reference>
<sequence>MILKPLSDLPDFSQASMLIVGDVMLDSYWHGNTSRISPEAPVPVVHVTSEEARVGGAGNVALNAAVIGAKSYLLGLAGHDPVADQIEAMLAQQNVDCRLVRVPGSKTITKLRILSRHQQLIRADFEDHFPNWETGELLREFMRILPSVNVVVLSDYAKGVLRGSADLVSAARKAGKPVIIDPKGTDFERYRGATVITPNLAEFEAVVGRCATEEEIVRKGINLREALELEAVLVTRSEKGMTLLARGCEPLHLPTRAQEVYDVTGAGDTVVATLGAALAAGMDMPSAVALSNVAAGVVVAKLGTATVSPLELKRALQGSSVAGQRGVYDEADLLLQVDAARGKGERIVMTNGCFDILHPGHIDYLEKAKALGDRLIVAVNGNASVKRLKGEDRPVNSLGVRMRMLSALACVDWVVPFAEDTPARLIGEVLPDVLVKGGDYAVAEIAGGDKVMAAGGEVSVLKFVAGHSTSELINKIQKSIAQEPLTKPP</sequence>
<evidence type="ECO:0000256" key="15">
    <source>
        <dbReference type="HAMAP-Rule" id="MF_01603"/>
    </source>
</evidence>
<dbReference type="InterPro" id="IPR004821">
    <property type="entry name" value="Cyt_trans-like"/>
</dbReference>
<evidence type="ECO:0000256" key="1">
    <source>
        <dbReference type="ARBA" id="ARBA00002319"/>
    </source>
</evidence>
<evidence type="ECO:0000256" key="9">
    <source>
        <dbReference type="ARBA" id="ARBA00023268"/>
    </source>
</evidence>
<keyword evidence="5 15" id="KW-0548">Nucleotidyltransferase</keyword>
<evidence type="ECO:0000256" key="2">
    <source>
        <dbReference type="ARBA" id="ARBA00003753"/>
    </source>
</evidence>
<gene>
    <name evidence="15" type="primary">hldE</name>
    <name evidence="18" type="ORF">DWG20_06060</name>
</gene>
<dbReference type="GO" id="GO:0033785">
    <property type="term" value="F:heptose 7-phosphate kinase activity"/>
    <property type="evidence" value="ECO:0007669"/>
    <property type="project" value="UniProtKB-UniRule"/>
</dbReference>
<dbReference type="OrthoDB" id="9802794at2"/>
<feature type="binding site" evidence="15">
    <location>
        <begin position="199"/>
        <end position="202"/>
    </location>
    <ligand>
        <name>ATP</name>
        <dbReference type="ChEBI" id="CHEBI:30616"/>
    </ligand>
</feature>
<keyword evidence="10 15" id="KW-0119">Carbohydrate metabolism</keyword>
<evidence type="ECO:0000256" key="6">
    <source>
        <dbReference type="ARBA" id="ARBA00022741"/>
    </source>
</evidence>
<comment type="subunit">
    <text evidence="3 15">Homodimer.</text>
</comment>
<evidence type="ECO:0000256" key="3">
    <source>
        <dbReference type="ARBA" id="ARBA00011738"/>
    </source>
</evidence>
<dbReference type="PANTHER" id="PTHR46969:SF1">
    <property type="entry name" value="BIFUNCTIONAL PROTEIN HLDE"/>
    <property type="match status" value="1"/>
</dbReference>
<keyword evidence="8 15" id="KW-0067">ATP-binding</keyword>
<dbReference type="InterPro" id="IPR011611">
    <property type="entry name" value="PfkB_dom"/>
</dbReference>
<dbReference type="AlphaFoldDB" id="A0A345Y535"/>
<evidence type="ECO:0000256" key="11">
    <source>
        <dbReference type="ARBA" id="ARBA00047428"/>
    </source>
</evidence>
<feature type="domain" description="Carbohydrate kinase PfkB" evidence="16">
    <location>
        <begin position="17"/>
        <end position="308"/>
    </location>
</feature>
<dbReference type="InterPro" id="IPR029056">
    <property type="entry name" value="Ribokinase-like"/>
</dbReference>
<evidence type="ECO:0000256" key="4">
    <source>
        <dbReference type="ARBA" id="ARBA00022679"/>
    </source>
</evidence>
<evidence type="ECO:0000256" key="8">
    <source>
        <dbReference type="ARBA" id="ARBA00022840"/>
    </source>
</evidence>
<comment type="function">
    <text evidence="2 15">Catalyzes the ADP transfer from ATP to D-glycero-beta-D-manno-heptose 1-phosphate, yielding ADP-D-glycero-beta-D-manno-heptose.</text>
</comment>
<evidence type="ECO:0000259" key="16">
    <source>
        <dbReference type="Pfam" id="PF00294"/>
    </source>
</evidence>
<dbReference type="NCBIfam" id="TIGR02198">
    <property type="entry name" value="rfaE_dom_I"/>
    <property type="match status" value="1"/>
</dbReference>
<comment type="pathway">
    <text evidence="15">Nucleotide-sugar biosynthesis; ADP-L-glycero-beta-D-manno-heptose biosynthesis; ADP-L-glycero-beta-D-manno-heptose from D-glycero-beta-D-manno-heptose 7-phosphate: step 3/4.</text>
</comment>
<dbReference type="FunFam" id="3.40.1190.20:FF:000002">
    <property type="entry name" value="Bifunctional protein HldE"/>
    <property type="match status" value="1"/>
</dbReference>
<dbReference type="EC" id="2.7.7.70" evidence="15"/>
<dbReference type="Gene3D" id="3.40.50.620">
    <property type="entry name" value="HUPs"/>
    <property type="match status" value="1"/>
</dbReference>
<dbReference type="InterPro" id="IPR023030">
    <property type="entry name" value="Bifunc_HldE"/>
</dbReference>
<dbReference type="Gene3D" id="3.40.1190.20">
    <property type="match status" value="1"/>
</dbReference>
<evidence type="ECO:0000313" key="19">
    <source>
        <dbReference type="Proteomes" id="UP000254537"/>
    </source>
</evidence>
<dbReference type="Pfam" id="PF00294">
    <property type="entry name" value="PfkB"/>
    <property type="match status" value="1"/>
</dbReference>
<dbReference type="PANTHER" id="PTHR46969">
    <property type="entry name" value="BIFUNCTIONAL PROTEIN HLDE"/>
    <property type="match status" value="1"/>
</dbReference>
<dbReference type="UniPathway" id="UPA00356">
    <property type="reaction ID" value="UER00437"/>
</dbReference>
<accession>A0A345Y535</accession>
<dbReference type="SUPFAM" id="SSF53613">
    <property type="entry name" value="Ribokinase-like"/>
    <property type="match status" value="1"/>
</dbReference>
<comment type="function">
    <text evidence="1 15">Catalyzes the phosphorylation of D-glycero-D-manno-heptose 7-phosphate at the C-1 position to selectively form D-glycero-beta-D-manno-heptose-1,7-bisphosphate.</text>
</comment>
<dbReference type="InterPro" id="IPR011913">
    <property type="entry name" value="RfaE_dom_I"/>
</dbReference>
<protein>
    <recommendedName>
        <fullName evidence="15">Bifunctional protein HldE</fullName>
    </recommendedName>
    <domain>
        <recommendedName>
            <fullName evidence="15">D-beta-D-heptose 7-phosphate kinase</fullName>
            <ecNumber evidence="15">2.7.1.167</ecNumber>
        </recommendedName>
        <alternativeName>
            <fullName evidence="15">D-beta-D-heptose 7-phosphotransferase</fullName>
        </alternativeName>
        <alternativeName>
            <fullName evidence="15">D-glycero-beta-D-manno-heptose-7-phosphate kinase</fullName>
        </alternativeName>
    </domain>
    <domain>
        <recommendedName>
            <fullName evidence="15">D-beta-D-heptose 1-phosphate adenylyltransferase</fullName>
            <ecNumber evidence="15">2.7.7.70</ecNumber>
        </recommendedName>
        <alternativeName>
            <fullName evidence="15">D-glycero-beta-D-manno-heptose 1-phosphate adenylyltransferase</fullName>
        </alternativeName>
    </domain>
</protein>
<proteinExistence type="inferred from homology"/>
<comment type="similarity">
    <text evidence="13 15">In the N-terminal section; belongs to the carbohydrate kinase PfkB family.</text>
</comment>
<evidence type="ECO:0000313" key="18">
    <source>
        <dbReference type="EMBL" id="AXK39037.1"/>
    </source>
</evidence>
<dbReference type="GO" id="GO:0097171">
    <property type="term" value="P:ADP-L-glycero-beta-D-manno-heptose biosynthetic process"/>
    <property type="evidence" value="ECO:0007669"/>
    <property type="project" value="UniProtKB-UniPathway"/>
</dbReference>
<keyword evidence="6 15" id="KW-0547">Nucleotide-binding</keyword>
<dbReference type="SUPFAM" id="SSF52374">
    <property type="entry name" value="Nucleotidylyl transferase"/>
    <property type="match status" value="1"/>
</dbReference>
<feature type="region of interest" description="Cytidylyltransferase" evidence="15">
    <location>
        <begin position="349"/>
        <end position="489"/>
    </location>
</feature>
<organism evidence="18 19">
    <name type="scientific">Crenobacter cavernae</name>
    <dbReference type="NCBI Taxonomy" id="2290923"/>
    <lineage>
        <taxon>Bacteria</taxon>
        <taxon>Pseudomonadati</taxon>
        <taxon>Pseudomonadota</taxon>
        <taxon>Betaproteobacteria</taxon>
        <taxon>Neisseriales</taxon>
        <taxon>Neisseriaceae</taxon>
        <taxon>Crenobacter</taxon>
    </lineage>
</organism>
<evidence type="ECO:0000256" key="7">
    <source>
        <dbReference type="ARBA" id="ARBA00022777"/>
    </source>
</evidence>
<keyword evidence="7 15" id="KW-0418">Kinase</keyword>
<dbReference type="CDD" id="cd01172">
    <property type="entry name" value="RfaE_like"/>
    <property type="match status" value="1"/>
</dbReference>
<comment type="catalytic activity">
    <reaction evidence="11 15">
        <text>D-glycero-beta-D-manno-heptose 1-phosphate + ATP + H(+) = ADP-D-glycero-beta-D-manno-heptose + diphosphate</text>
        <dbReference type="Rhea" id="RHEA:27465"/>
        <dbReference type="ChEBI" id="CHEBI:15378"/>
        <dbReference type="ChEBI" id="CHEBI:30616"/>
        <dbReference type="ChEBI" id="CHEBI:33019"/>
        <dbReference type="ChEBI" id="CHEBI:59967"/>
        <dbReference type="ChEBI" id="CHEBI:61593"/>
        <dbReference type="EC" id="2.7.7.70"/>
    </reaction>
</comment>
<dbReference type="NCBIfam" id="NF008454">
    <property type="entry name" value="PRK11316.1"/>
    <property type="match status" value="1"/>
</dbReference>
<dbReference type="Proteomes" id="UP000254537">
    <property type="component" value="Chromosome"/>
</dbReference>
<dbReference type="InterPro" id="IPR011914">
    <property type="entry name" value="RfaE_dom_II"/>
</dbReference>
<comment type="similarity">
    <text evidence="14 15">In the C-terminal section; belongs to the cytidylyltransferase family.</text>
</comment>
<dbReference type="FunFam" id="3.40.50.620:FF:000028">
    <property type="entry name" value="Bifunctional protein HldE"/>
    <property type="match status" value="1"/>
</dbReference>
<dbReference type="GO" id="GO:0005524">
    <property type="term" value="F:ATP binding"/>
    <property type="evidence" value="ECO:0007669"/>
    <property type="project" value="UniProtKB-UniRule"/>
</dbReference>
<keyword evidence="9 15" id="KW-0511">Multifunctional enzyme</keyword>
<feature type="active site" evidence="15">
    <location>
        <position position="268"/>
    </location>
</feature>
<feature type="domain" description="Cytidyltransferase-like" evidence="17">
    <location>
        <begin position="349"/>
        <end position="442"/>
    </location>
</feature>
<name>A0A345Y535_9NEIS</name>
<dbReference type="Pfam" id="PF01467">
    <property type="entry name" value="CTP_transf_like"/>
    <property type="match status" value="1"/>
</dbReference>
<comment type="catalytic activity">
    <reaction evidence="12 15">
        <text>D-glycero-beta-D-manno-heptose 7-phosphate + ATP = D-glycero-beta-D-manno-heptose 1,7-bisphosphate + ADP + H(+)</text>
        <dbReference type="Rhea" id="RHEA:27473"/>
        <dbReference type="ChEBI" id="CHEBI:15378"/>
        <dbReference type="ChEBI" id="CHEBI:30616"/>
        <dbReference type="ChEBI" id="CHEBI:60204"/>
        <dbReference type="ChEBI" id="CHEBI:60208"/>
        <dbReference type="ChEBI" id="CHEBI:456216"/>
        <dbReference type="EC" id="2.7.1.167"/>
    </reaction>
</comment>
<dbReference type="GO" id="GO:0016773">
    <property type="term" value="F:phosphotransferase activity, alcohol group as acceptor"/>
    <property type="evidence" value="ECO:0007669"/>
    <property type="project" value="InterPro"/>
</dbReference>
<dbReference type="GO" id="GO:0033786">
    <property type="term" value="F:heptose-1-phosphate adenylyltransferase activity"/>
    <property type="evidence" value="ECO:0007669"/>
    <property type="project" value="UniProtKB-UniRule"/>
</dbReference>
<evidence type="ECO:0000256" key="13">
    <source>
        <dbReference type="ARBA" id="ARBA00060955"/>
    </source>
</evidence>
<evidence type="ECO:0000256" key="10">
    <source>
        <dbReference type="ARBA" id="ARBA00023277"/>
    </source>
</evidence>
<feature type="region of interest" description="Ribokinase" evidence="15">
    <location>
        <begin position="1"/>
        <end position="322"/>
    </location>
</feature>
<dbReference type="NCBIfam" id="TIGR02199">
    <property type="entry name" value="rfaE_dom_II"/>
    <property type="match status" value="1"/>
</dbReference>
<dbReference type="GO" id="GO:0005829">
    <property type="term" value="C:cytosol"/>
    <property type="evidence" value="ECO:0007669"/>
    <property type="project" value="TreeGrafter"/>
</dbReference>
<dbReference type="EMBL" id="CP031337">
    <property type="protein sequence ID" value="AXK39037.1"/>
    <property type="molecule type" value="Genomic_DNA"/>
</dbReference>
<dbReference type="HAMAP" id="MF_01603">
    <property type="entry name" value="HldE"/>
    <property type="match status" value="1"/>
</dbReference>
<evidence type="ECO:0000256" key="5">
    <source>
        <dbReference type="ARBA" id="ARBA00022695"/>
    </source>
</evidence>
<dbReference type="EC" id="2.7.1.167" evidence="15"/>
<evidence type="ECO:0000256" key="12">
    <source>
        <dbReference type="ARBA" id="ARBA00052873"/>
    </source>
</evidence>
<evidence type="ECO:0000256" key="14">
    <source>
        <dbReference type="ARBA" id="ARBA00061122"/>
    </source>
</evidence>